<dbReference type="FunFam" id="2.60.40.10:FF:000719">
    <property type="entry name" value="nephrin isoform X1"/>
    <property type="match status" value="1"/>
</dbReference>
<dbReference type="PANTHER" id="PTHR10075">
    <property type="entry name" value="BASIGIN RELATED"/>
    <property type="match status" value="1"/>
</dbReference>
<accession>A0A9J6H2M7</accession>
<dbReference type="Proteomes" id="UP000821853">
    <property type="component" value="Chromosome 9"/>
</dbReference>
<dbReference type="InterPro" id="IPR036179">
    <property type="entry name" value="Ig-like_dom_sf"/>
</dbReference>
<dbReference type="PROSITE" id="PS50853">
    <property type="entry name" value="FN3"/>
    <property type="match status" value="1"/>
</dbReference>
<evidence type="ECO:0000313" key="8">
    <source>
        <dbReference type="Proteomes" id="UP000821853"/>
    </source>
</evidence>
<dbReference type="SMART" id="SM00408">
    <property type="entry name" value="IGc2"/>
    <property type="match status" value="9"/>
</dbReference>
<dbReference type="InterPro" id="IPR003599">
    <property type="entry name" value="Ig_sub"/>
</dbReference>
<protein>
    <submittedName>
        <fullName evidence="7">Uncharacterized protein</fullName>
    </submittedName>
</protein>
<dbReference type="Pfam" id="PF00041">
    <property type="entry name" value="fn3"/>
    <property type="match status" value="1"/>
</dbReference>
<feature type="domain" description="Ig-like" evidence="5">
    <location>
        <begin position="863"/>
        <end position="956"/>
    </location>
</feature>
<dbReference type="Gene3D" id="2.60.40.10">
    <property type="entry name" value="Immunoglobulins"/>
    <property type="match status" value="12"/>
</dbReference>
<dbReference type="InterPro" id="IPR003598">
    <property type="entry name" value="Ig_sub2"/>
</dbReference>
<feature type="domain" description="Ig-like" evidence="5">
    <location>
        <begin position="676"/>
        <end position="764"/>
    </location>
</feature>
<dbReference type="SUPFAM" id="SSF49265">
    <property type="entry name" value="Fibronectin type III"/>
    <property type="match status" value="1"/>
</dbReference>
<dbReference type="GO" id="GO:0005886">
    <property type="term" value="C:plasma membrane"/>
    <property type="evidence" value="ECO:0007669"/>
    <property type="project" value="TreeGrafter"/>
</dbReference>
<dbReference type="CDD" id="cd00063">
    <property type="entry name" value="FN3"/>
    <property type="match status" value="1"/>
</dbReference>
<dbReference type="InterPro" id="IPR036116">
    <property type="entry name" value="FN3_sf"/>
</dbReference>
<dbReference type="InterPro" id="IPR013098">
    <property type="entry name" value="Ig_I-set"/>
</dbReference>
<dbReference type="Pfam" id="PF13927">
    <property type="entry name" value="Ig_3"/>
    <property type="match status" value="6"/>
</dbReference>
<dbReference type="GO" id="GO:0007156">
    <property type="term" value="P:homophilic cell adhesion via plasma membrane adhesion molecules"/>
    <property type="evidence" value="ECO:0007669"/>
    <property type="project" value="TreeGrafter"/>
</dbReference>
<evidence type="ECO:0000259" key="5">
    <source>
        <dbReference type="PROSITE" id="PS50835"/>
    </source>
</evidence>
<dbReference type="SMART" id="SM00409">
    <property type="entry name" value="IG"/>
    <property type="match status" value="9"/>
</dbReference>
<name>A0A9J6H2M7_HAELO</name>
<keyword evidence="3" id="KW-0393">Immunoglobulin domain</keyword>
<feature type="domain" description="Ig-like" evidence="5">
    <location>
        <begin position="313"/>
        <end position="392"/>
    </location>
</feature>
<comment type="caution">
    <text evidence="7">The sequence shown here is derived from an EMBL/GenBank/DDBJ whole genome shotgun (WGS) entry which is preliminary data.</text>
</comment>
<dbReference type="OrthoDB" id="5982258at2759"/>
<dbReference type="InterPro" id="IPR013783">
    <property type="entry name" value="Ig-like_fold"/>
</dbReference>
<dbReference type="Pfam" id="PF13895">
    <property type="entry name" value="Ig_2"/>
    <property type="match status" value="1"/>
</dbReference>
<keyword evidence="1" id="KW-0677">Repeat</keyword>
<dbReference type="FunFam" id="2.60.40.10:FF:000333">
    <property type="entry name" value="Down syndrome cell adhesion molecule"/>
    <property type="match status" value="1"/>
</dbReference>
<dbReference type="FunFam" id="2.60.40.10:FF:000032">
    <property type="entry name" value="palladin isoform X1"/>
    <property type="match status" value="1"/>
</dbReference>
<proteinExistence type="predicted"/>
<dbReference type="SMART" id="SM00060">
    <property type="entry name" value="FN3"/>
    <property type="match status" value="1"/>
</dbReference>
<gene>
    <name evidence="7" type="ORF">HPB48_021078</name>
</gene>
<sequence>MHSCYAYAVSPSWTQEPQDVNVREGDNVTVTCIASGRPSPAIKWKRKGVQNSAENFPGSSLKLSKANKSVSGTYTCTADNGLPGVLEKDIRVNVFVQWLVEPQDVSVKEAENVTISCEATGIPKPNIRWEKEGIALSASGPKLHLSKASKADSGTYKCTADNGLREPLAKEIRVSVYEFKLQPFRFPTDAVEGKTVTVTCTTTTAISGVEYRWFKNNKPISESPKLRLRTFPELSALIVGPLEEADSGNYTCRGVYNGKKDSFSDELRVQVPPSWTQAPEDTVRVMEGANLTIPCRAKGKPEPTVTVMKEAPPKWTIEPTDVKLHQGGNVTVPCGATGNPTPTIRWKLISKRGDTKDTKASGTSQLHIMNASKLDAGSYECSADNEVPDAIAKTIVIAIYVNLQVKSQGKGSATLQIAKSTKADAGAYSCTASNGFGVDIHENFFVKIYGSISVVPFYVPDKVMLGDTVKIVCYTSTEQAPLTFKWLKDGTEVTGDEFILIKTQADLSTIILGPVKPFHAGNYTCQVSAGTTSSGSHTASLVIYAPPSWLLEPSDQRVARGSNVTIHCKAFGQPAPQTRWIFLGGSTTTRSLNTETDGSLHLINIQKPDQGSYSCTASNGVGNPLEKTISLTKMQCVPTCMLFRLSVRVRATMKLHICFAVVLHQSLQSVYSAEPPDIQPMVFPKNLKEGARFRAFCSATGSPPFTFKWRKNNQELREDETVLTENAQDYSILVIRKLGKGHAGNYTCIAKNSGGATRHTAELIVNAPPAWTVEPSSGAVLLGDNLDIGCQSYGYPEPTVTWQKRNSFCANGIAGPRTPSAVVNGTLRIRNATKADGGKYVCTAANSYGERIEKEVTVRVSVPARFEEKFKVQTVRRGEGATLQCQALGDSPLEITWSQDKKRLMFAPVTRYEKFESNTENGVTSELVIPTTDRSDAALYTCLAKNEYGSDERNIKLLVVEVPAQPLDLRILEVWSRKVNVIWSEPYSGNSLITNYIVHYWRDRGEFPTTLLANCREKGAHRLLEQTVPSGQTSTTIGELHPGSSYSLTVTAENEVGQGPPSDPVRLPGPPRKVSGPASLHRPTAHAICISRSRRNRKQLSAATTTHSVSGNVLTNAADQLTAGPNLAFLWAVGSTVAKTQLDRISFCFEEI</sequence>
<dbReference type="EMBL" id="JABSTR010000011">
    <property type="protein sequence ID" value="KAH9380972.1"/>
    <property type="molecule type" value="Genomic_DNA"/>
</dbReference>
<evidence type="ECO:0000259" key="6">
    <source>
        <dbReference type="PROSITE" id="PS50853"/>
    </source>
</evidence>
<dbReference type="PANTHER" id="PTHR10075:SF101">
    <property type="entry name" value="ZWEI IG DOMAIN PROTEIN ZIG-3"/>
    <property type="match status" value="1"/>
</dbReference>
<dbReference type="VEuPathDB" id="VectorBase:HLOH_057287"/>
<dbReference type="Pfam" id="PF07679">
    <property type="entry name" value="I-set"/>
    <property type="match status" value="2"/>
</dbReference>
<feature type="domain" description="Ig-like" evidence="5">
    <location>
        <begin position="769"/>
        <end position="857"/>
    </location>
</feature>
<dbReference type="InterPro" id="IPR003961">
    <property type="entry name" value="FN3_dom"/>
</dbReference>
<feature type="region of interest" description="Disordered" evidence="4">
    <location>
        <begin position="1054"/>
        <end position="1079"/>
    </location>
</feature>
<evidence type="ECO:0000256" key="2">
    <source>
        <dbReference type="ARBA" id="ARBA00023157"/>
    </source>
</evidence>
<feature type="domain" description="Ig-like" evidence="5">
    <location>
        <begin position="11"/>
        <end position="93"/>
    </location>
</feature>
<evidence type="ECO:0000256" key="1">
    <source>
        <dbReference type="ARBA" id="ARBA00022737"/>
    </source>
</evidence>
<dbReference type="GO" id="GO:0007411">
    <property type="term" value="P:axon guidance"/>
    <property type="evidence" value="ECO:0007669"/>
    <property type="project" value="TreeGrafter"/>
</dbReference>
<dbReference type="GO" id="GO:0030424">
    <property type="term" value="C:axon"/>
    <property type="evidence" value="ECO:0007669"/>
    <property type="project" value="TreeGrafter"/>
</dbReference>
<keyword evidence="8" id="KW-1185">Reference proteome</keyword>
<feature type="domain" description="Ig-like" evidence="5">
    <location>
        <begin position="96"/>
        <end position="175"/>
    </location>
</feature>
<feature type="compositionally biased region" description="Pro residues" evidence="4">
    <location>
        <begin position="1061"/>
        <end position="1071"/>
    </location>
</feature>
<feature type="domain" description="Ig-like" evidence="5">
    <location>
        <begin position="456"/>
        <end position="542"/>
    </location>
</feature>
<evidence type="ECO:0000256" key="3">
    <source>
        <dbReference type="ARBA" id="ARBA00023319"/>
    </source>
</evidence>
<dbReference type="PROSITE" id="PS50835">
    <property type="entry name" value="IG_LIKE"/>
    <property type="match status" value="9"/>
</dbReference>
<organism evidence="7 8">
    <name type="scientific">Haemaphysalis longicornis</name>
    <name type="common">Bush tick</name>
    <dbReference type="NCBI Taxonomy" id="44386"/>
    <lineage>
        <taxon>Eukaryota</taxon>
        <taxon>Metazoa</taxon>
        <taxon>Ecdysozoa</taxon>
        <taxon>Arthropoda</taxon>
        <taxon>Chelicerata</taxon>
        <taxon>Arachnida</taxon>
        <taxon>Acari</taxon>
        <taxon>Parasitiformes</taxon>
        <taxon>Ixodida</taxon>
        <taxon>Ixodoidea</taxon>
        <taxon>Ixodidae</taxon>
        <taxon>Haemaphysalinae</taxon>
        <taxon>Haemaphysalis</taxon>
    </lineage>
</organism>
<feature type="domain" description="Fibronectin type-III" evidence="6">
    <location>
        <begin position="965"/>
        <end position="1072"/>
    </location>
</feature>
<feature type="domain" description="Ig-like" evidence="5">
    <location>
        <begin position="183"/>
        <end position="270"/>
    </location>
</feature>
<evidence type="ECO:0000313" key="7">
    <source>
        <dbReference type="EMBL" id="KAH9380972.1"/>
    </source>
</evidence>
<dbReference type="SUPFAM" id="SSF48726">
    <property type="entry name" value="Immunoglobulin"/>
    <property type="match status" value="11"/>
</dbReference>
<dbReference type="AlphaFoldDB" id="A0A9J6H2M7"/>
<dbReference type="GO" id="GO:0098632">
    <property type="term" value="F:cell-cell adhesion mediator activity"/>
    <property type="evidence" value="ECO:0007669"/>
    <property type="project" value="TreeGrafter"/>
</dbReference>
<dbReference type="InterPro" id="IPR007110">
    <property type="entry name" value="Ig-like_dom"/>
</dbReference>
<evidence type="ECO:0000256" key="4">
    <source>
        <dbReference type="SAM" id="MobiDB-lite"/>
    </source>
</evidence>
<dbReference type="GO" id="GO:0070593">
    <property type="term" value="P:dendrite self-avoidance"/>
    <property type="evidence" value="ECO:0007669"/>
    <property type="project" value="TreeGrafter"/>
</dbReference>
<dbReference type="CDD" id="cd00096">
    <property type="entry name" value="Ig"/>
    <property type="match status" value="2"/>
</dbReference>
<dbReference type="OMA" id="HKIENHE"/>
<feature type="domain" description="Ig-like" evidence="5">
    <location>
        <begin position="547"/>
        <end position="630"/>
    </location>
</feature>
<reference evidence="7 8" key="1">
    <citation type="journal article" date="2020" name="Cell">
        <title>Large-Scale Comparative Analyses of Tick Genomes Elucidate Their Genetic Diversity and Vector Capacities.</title>
        <authorList>
            <consortium name="Tick Genome and Microbiome Consortium (TIGMIC)"/>
            <person name="Jia N."/>
            <person name="Wang J."/>
            <person name="Shi W."/>
            <person name="Du L."/>
            <person name="Sun Y."/>
            <person name="Zhan W."/>
            <person name="Jiang J.F."/>
            <person name="Wang Q."/>
            <person name="Zhang B."/>
            <person name="Ji P."/>
            <person name="Bell-Sakyi L."/>
            <person name="Cui X.M."/>
            <person name="Yuan T.T."/>
            <person name="Jiang B.G."/>
            <person name="Yang W.F."/>
            <person name="Lam T.T."/>
            <person name="Chang Q.C."/>
            <person name="Ding S.J."/>
            <person name="Wang X.J."/>
            <person name="Zhu J.G."/>
            <person name="Ruan X.D."/>
            <person name="Zhao L."/>
            <person name="Wei J.T."/>
            <person name="Ye R.Z."/>
            <person name="Que T.C."/>
            <person name="Du C.H."/>
            <person name="Zhou Y.H."/>
            <person name="Cheng J.X."/>
            <person name="Dai P.F."/>
            <person name="Guo W.B."/>
            <person name="Han X.H."/>
            <person name="Huang E.J."/>
            <person name="Li L.F."/>
            <person name="Wei W."/>
            <person name="Gao Y.C."/>
            <person name="Liu J.Z."/>
            <person name="Shao H.Z."/>
            <person name="Wang X."/>
            <person name="Wang C.C."/>
            <person name="Yang T.C."/>
            <person name="Huo Q.B."/>
            <person name="Li W."/>
            <person name="Chen H.Y."/>
            <person name="Chen S.E."/>
            <person name="Zhou L.G."/>
            <person name="Ni X.B."/>
            <person name="Tian J.H."/>
            <person name="Sheng Y."/>
            <person name="Liu T."/>
            <person name="Pan Y.S."/>
            <person name="Xia L.Y."/>
            <person name="Li J."/>
            <person name="Zhao F."/>
            <person name="Cao W.C."/>
        </authorList>
    </citation>
    <scope>NUCLEOTIDE SEQUENCE [LARGE SCALE GENOMIC DNA]</scope>
    <source>
        <strain evidence="7">HaeL-2018</strain>
    </source>
</reference>
<keyword evidence="2" id="KW-1015">Disulfide bond</keyword>